<dbReference type="STRING" id="1633631.GCA_001442925_01612"/>
<dbReference type="Proteomes" id="UP000182200">
    <property type="component" value="Unassembled WGS sequence"/>
</dbReference>
<keyword evidence="2" id="KW-1003">Cell membrane</keyword>
<dbReference type="EMBL" id="CZVI01000003">
    <property type="protein sequence ID" value="CUS79942.1"/>
    <property type="molecule type" value="Genomic_DNA"/>
</dbReference>
<keyword evidence="10" id="KW-1185">Reference proteome</keyword>
<reference evidence="7 10" key="2">
    <citation type="submission" date="2015-11" db="EMBL/GenBank/DDBJ databases">
        <authorList>
            <person name="Varghese N."/>
        </authorList>
    </citation>
    <scope>NUCLEOTIDE SEQUENCE [LARGE SCALE GENOMIC DNA]</scope>
    <source>
        <strain evidence="7 10">JGI-8</strain>
    </source>
</reference>
<accession>A0A0N7MUX4</accession>
<proteinExistence type="predicted"/>
<evidence type="ECO:0000256" key="6">
    <source>
        <dbReference type="SAM" id="Phobius"/>
    </source>
</evidence>
<dbReference type="RefSeq" id="WP_075426769.1">
    <property type="nucleotide sequence ID" value="NZ_CZVI01000003.1"/>
</dbReference>
<feature type="transmembrane region" description="Helical" evidence="6">
    <location>
        <begin position="42"/>
        <end position="62"/>
    </location>
</feature>
<feature type="transmembrane region" description="Helical" evidence="6">
    <location>
        <begin position="293"/>
        <end position="312"/>
    </location>
</feature>
<dbReference type="Proteomes" id="UP000182011">
    <property type="component" value="Unassembled WGS sequence"/>
</dbReference>
<evidence type="ECO:0000313" key="7">
    <source>
        <dbReference type="EMBL" id="CUS79942.1"/>
    </source>
</evidence>
<feature type="transmembrane region" description="Helical" evidence="6">
    <location>
        <begin position="215"/>
        <end position="235"/>
    </location>
</feature>
<feature type="transmembrane region" description="Helical" evidence="6">
    <location>
        <begin position="83"/>
        <end position="104"/>
    </location>
</feature>
<feature type="transmembrane region" description="Helical" evidence="6">
    <location>
        <begin position="390"/>
        <end position="411"/>
    </location>
</feature>
<feature type="transmembrane region" description="Helical" evidence="6">
    <location>
        <begin position="255"/>
        <end position="273"/>
    </location>
</feature>
<dbReference type="PANTHER" id="PTHR30250">
    <property type="entry name" value="PST FAMILY PREDICTED COLANIC ACID TRANSPORTER"/>
    <property type="match status" value="1"/>
</dbReference>
<accession>A0A0N7MPB4</accession>
<feature type="transmembrane region" description="Helical" evidence="6">
    <location>
        <begin position="177"/>
        <end position="203"/>
    </location>
</feature>
<feature type="transmembrane region" description="Helical" evidence="6">
    <location>
        <begin position="423"/>
        <end position="443"/>
    </location>
</feature>
<accession>A0A0P1P487</accession>
<dbReference type="Pfam" id="PF01943">
    <property type="entry name" value="Polysacc_synt"/>
    <property type="match status" value="1"/>
</dbReference>
<dbReference type="GO" id="GO:0005886">
    <property type="term" value="C:plasma membrane"/>
    <property type="evidence" value="ECO:0007669"/>
    <property type="project" value="UniProtKB-SubCell"/>
</dbReference>
<accession>A0A0P1LF30</accession>
<accession>A0A0P1M8Z7</accession>
<dbReference type="AlphaFoldDB" id="A0A0P1LF30"/>
<feature type="transmembrane region" description="Helical" evidence="6">
    <location>
        <begin position="124"/>
        <end position="142"/>
    </location>
</feature>
<dbReference type="PANTHER" id="PTHR30250:SF11">
    <property type="entry name" value="O-ANTIGEN TRANSPORTER-RELATED"/>
    <property type="match status" value="1"/>
</dbReference>
<feature type="transmembrane region" description="Helical" evidence="6">
    <location>
        <begin position="455"/>
        <end position="476"/>
    </location>
</feature>
<evidence type="ECO:0000313" key="8">
    <source>
        <dbReference type="EMBL" id="CUU06811.1"/>
    </source>
</evidence>
<comment type="subcellular location">
    <subcellularLocation>
        <location evidence="1">Cell membrane</location>
        <topology evidence="1">Multi-pass membrane protein</topology>
    </subcellularLocation>
</comment>
<dbReference type="OrthoDB" id="9814608at2"/>
<accession>A0A0S4N7F0</accession>
<evidence type="ECO:0000256" key="2">
    <source>
        <dbReference type="ARBA" id="ARBA00022475"/>
    </source>
</evidence>
<keyword evidence="5 6" id="KW-0472">Membrane</keyword>
<feature type="transmembrane region" description="Helical" evidence="6">
    <location>
        <begin position="149"/>
        <end position="171"/>
    </location>
</feature>
<evidence type="ECO:0000256" key="5">
    <source>
        <dbReference type="ARBA" id="ARBA00023136"/>
    </source>
</evidence>
<evidence type="ECO:0000256" key="1">
    <source>
        <dbReference type="ARBA" id="ARBA00004651"/>
    </source>
</evidence>
<dbReference type="InterPro" id="IPR002797">
    <property type="entry name" value="Polysacc_synth"/>
</dbReference>
<accession>A0A0P1P266</accession>
<evidence type="ECO:0000256" key="4">
    <source>
        <dbReference type="ARBA" id="ARBA00022989"/>
    </source>
</evidence>
<evidence type="ECO:0000313" key="10">
    <source>
        <dbReference type="Proteomes" id="UP000182200"/>
    </source>
</evidence>
<dbReference type="InterPro" id="IPR050833">
    <property type="entry name" value="Poly_Biosynth_Transport"/>
</dbReference>
<dbReference type="EMBL" id="FAOP01000006">
    <property type="protein sequence ID" value="CUU06811.1"/>
    <property type="molecule type" value="Genomic_DNA"/>
</dbReference>
<gene>
    <name evidence="8" type="ORF">JGI4_01617</name>
    <name evidence="7" type="ORF">JGI8_00357</name>
</gene>
<feature type="transmembrane region" description="Helical" evidence="6">
    <location>
        <begin position="12"/>
        <end position="36"/>
    </location>
</feature>
<protein>
    <submittedName>
        <fullName evidence="8">Membrane protein involved in the export of O-antigen and teichoic acid</fullName>
    </submittedName>
</protein>
<evidence type="ECO:0000256" key="3">
    <source>
        <dbReference type="ARBA" id="ARBA00022692"/>
    </source>
</evidence>
<feature type="transmembrane region" description="Helical" evidence="6">
    <location>
        <begin position="365"/>
        <end position="384"/>
    </location>
</feature>
<reference evidence="8 9" key="1">
    <citation type="submission" date="2015-11" db="EMBL/GenBank/DDBJ databases">
        <authorList>
            <person name="Zhang Y."/>
            <person name="Guo Z."/>
        </authorList>
    </citation>
    <scope>NUCLEOTIDE SEQUENCE [LARGE SCALE GENOMIC DNA]</scope>
    <source>
        <strain evidence="8">JGI-4</strain>
    </source>
</reference>
<keyword evidence="3 6" id="KW-0812">Transmembrane</keyword>
<accession>A0A0N7MS41</accession>
<organism evidence="8 9">
    <name type="scientific">Candidatus Kryptonium thompsonii</name>
    <dbReference type="NCBI Taxonomy" id="1633631"/>
    <lineage>
        <taxon>Bacteria</taxon>
        <taxon>Pseudomonadati</taxon>
        <taxon>Candidatus Kryptoniota</taxon>
        <taxon>Candidatus Kryptonium</taxon>
    </lineage>
</organism>
<evidence type="ECO:0000313" key="9">
    <source>
        <dbReference type="Proteomes" id="UP000182011"/>
    </source>
</evidence>
<feature type="transmembrane region" description="Helical" evidence="6">
    <location>
        <begin position="332"/>
        <end position="353"/>
    </location>
</feature>
<name>A0A0P1LF30_9BACT</name>
<keyword evidence="4 6" id="KW-1133">Transmembrane helix</keyword>
<sequence>MFQQIRQLGKETAIYGLSTIIGRFLNFILVPFYTNILKPEEYGIVTTIYAYIAFLNVIYSYGMESAYLRYASSLEIGTKKDNFSTPFISIFFSSLFFSSLLHIFSDDITKIIAIPSKYSVCVKYSAWILFFDAVSIIPLAYLRLESKALIFSMIKILNIVVNVALNILLLLKFKLGIYGIFISGLTASAMTFAMLLPVIFLNFSFSFLRSLYIQLLKFGLPYIPSGLSAMIIQVVDRPILKALTNDETVGIYQANYRLGIFMMLFVSMFDYAWRPFFLKNANRPDAKVIFSKVMTYFVLTASFLFLLVSFFIDDFVRIKILGRHIIHPDYWGGLGIVPIILAGYLFNGIYVNLIVGVYIEKKTKYLPYITGLGALANIIGNYALIPMFGIYGAAWATFISYLAMSVSLFIINQKIYPIKYEYAKLSKIAFATLVCFALFKLIQFNSNGLTQVTSLILKLTFLILFFILLLTSSSFFRRKEK</sequence>